<dbReference type="Gene3D" id="1.10.10.10">
    <property type="entry name" value="Winged helix-like DNA-binding domain superfamily/Winged helix DNA-binding domain"/>
    <property type="match status" value="1"/>
</dbReference>
<dbReference type="InterPro" id="IPR013324">
    <property type="entry name" value="RNA_pol_sigma_r3/r4-like"/>
</dbReference>
<dbReference type="RefSeq" id="WP_377465746.1">
    <property type="nucleotide sequence ID" value="NZ_JBHUOP010000002.1"/>
</dbReference>
<accession>A0ABW5XEL5</accession>
<sequence>MTETPTHLDLTSLSDAHLVELLRGGEERAYAALWSRHYPAARKAARAVTSSHDPEDLAQEAFTRIFAAIKNGKGPTDNFRAYLYATLRSVSMAWSAKLEPTVDLSTQENLLITDSDIASLTEDKRLTLSAFRNLPEDWRTVLWYSEIEGMTPAEIAPIMGLNPRAVSALAFRAREGLRDSWLQAHIPTTSQANSEECQWTEQHIASYARGSITTRRKTRIENHLKRCNDCSLLLAELQGVSQSLRGILLPLVLGVSPVVLSQVLPLTAAGTVGTATTSGPLGRTRDWASSNQGAVLAVIGILVVAGAVGAAFALSNPNRGPVPTPTAQGNEAITGGPTAPPTTTPPTTEPIDDELDPPEEQPPSSEVASESSVERPTGDPRPRPTAEDPSDNETQRPRDKDKDEDKDPVTDPDDKPTQEPEQEPSEEPTPDPSEEPTEEPQEPQEPETGHLELTAESDPVDVSLMPRFSGIAPVGSDIQVFDAANPTIAVSERVTVAASGSLATSVSEEDEPELAAWTVDVSSTAPTGGGLRYVIRNFIDGEVVAEKPVSTTYTVSPMPEDLFKITNLEPYGTGPAVQNGGSVEVSAPLEDFTANFKFGNDHGGYYSFYLNGVPRPVRSDVPGTVEEPGQMSWVTNSVPFQVGVNTIGVRVAEPIPGTNDVRFGPARELFRFTITITP</sequence>
<feature type="compositionally biased region" description="Low complexity" evidence="6">
    <location>
        <begin position="362"/>
        <end position="371"/>
    </location>
</feature>
<dbReference type="Gene3D" id="1.10.10.1320">
    <property type="entry name" value="Anti-sigma factor, zinc-finger domain"/>
    <property type="match status" value="1"/>
</dbReference>
<dbReference type="Pfam" id="PF08281">
    <property type="entry name" value="Sigma70_r4_2"/>
    <property type="match status" value="1"/>
</dbReference>
<keyword evidence="12" id="KW-1185">Reference proteome</keyword>
<feature type="region of interest" description="Disordered" evidence="6">
    <location>
        <begin position="317"/>
        <end position="448"/>
    </location>
</feature>
<dbReference type="SUPFAM" id="SSF88659">
    <property type="entry name" value="Sigma3 and sigma4 domains of RNA polymerase sigma factors"/>
    <property type="match status" value="1"/>
</dbReference>
<dbReference type="InterPro" id="IPR027383">
    <property type="entry name" value="Znf_put"/>
</dbReference>
<dbReference type="InterPro" id="IPR014284">
    <property type="entry name" value="RNA_pol_sigma-70_dom"/>
</dbReference>
<evidence type="ECO:0000313" key="11">
    <source>
        <dbReference type="EMBL" id="MFD2840087.1"/>
    </source>
</evidence>
<feature type="domain" description="RNA polymerase sigma-70 region 2" evidence="8">
    <location>
        <begin position="33"/>
        <end position="89"/>
    </location>
</feature>
<dbReference type="InterPro" id="IPR007627">
    <property type="entry name" value="RNA_pol_sigma70_r2"/>
</dbReference>
<evidence type="ECO:0000256" key="3">
    <source>
        <dbReference type="ARBA" id="ARBA00023082"/>
    </source>
</evidence>
<keyword evidence="7" id="KW-1133">Transmembrane helix</keyword>
<dbReference type="InterPro" id="IPR013325">
    <property type="entry name" value="RNA_pol_sigma_r2"/>
</dbReference>
<evidence type="ECO:0000313" key="12">
    <source>
        <dbReference type="Proteomes" id="UP001597391"/>
    </source>
</evidence>
<keyword evidence="3" id="KW-0731">Sigma factor</keyword>
<evidence type="ECO:0000256" key="7">
    <source>
        <dbReference type="SAM" id="Phobius"/>
    </source>
</evidence>
<dbReference type="InterPro" id="IPR013249">
    <property type="entry name" value="RNA_pol_sigma70_r4_t2"/>
</dbReference>
<name>A0ABW5XEL5_9MICO</name>
<dbReference type="InterPro" id="IPR039425">
    <property type="entry name" value="RNA_pol_sigma-70-like"/>
</dbReference>
<organism evidence="11 12">
    <name type="scientific">Populibacterium corticicola</name>
    <dbReference type="NCBI Taxonomy" id="1812826"/>
    <lineage>
        <taxon>Bacteria</taxon>
        <taxon>Bacillati</taxon>
        <taxon>Actinomycetota</taxon>
        <taxon>Actinomycetes</taxon>
        <taxon>Micrococcales</taxon>
        <taxon>Jonesiaceae</taxon>
        <taxon>Populibacterium</taxon>
    </lineage>
</organism>
<keyword evidence="5" id="KW-0804">Transcription</keyword>
<dbReference type="Pfam" id="PF04542">
    <property type="entry name" value="Sigma70_r2"/>
    <property type="match status" value="1"/>
</dbReference>
<feature type="compositionally biased region" description="Pro residues" evidence="6">
    <location>
        <begin position="338"/>
        <end position="348"/>
    </location>
</feature>
<dbReference type="Pfam" id="PF13490">
    <property type="entry name" value="zf-HC2"/>
    <property type="match status" value="1"/>
</dbReference>
<dbReference type="PANTHER" id="PTHR43133">
    <property type="entry name" value="RNA POLYMERASE ECF-TYPE SIGMA FACTO"/>
    <property type="match status" value="1"/>
</dbReference>
<gene>
    <name evidence="11" type="ORF">ACFSYH_05830</name>
</gene>
<keyword evidence="4" id="KW-0238">DNA-binding</keyword>
<dbReference type="Proteomes" id="UP001597391">
    <property type="component" value="Unassembled WGS sequence"/>
</dbReference>
<evidence type="ECO:0000259" key="10">
    <source>
        <dbReference type="Pfam" id="PF13490"/>
    </source>
</evidence>
<proteinExistence type="inferred from homology"/>
<dbReference type="CDD" id="cd06171">
    <property type="entry name" value="Sigma70_r4"/>
    <property type="match status" value="1"/>
</dbReference>
<keyword evidence="2" id="KW-0805">Transcription regulation</keyword>
<dbReference type="NCBIfam" id="TIGR02937">
    <property type="entry name" value="sigma70-ECF"/>
    <property type="match status" value="1"/>
</dbReference>
<keyword evidence="7" id="KW-0812">Transmembrane</keyword>
<dbReference type="InterPro" id="IPR041916">
    <property type="entry name" value="Anti_sigma_zinc_sf"/>
</dbReference>
<evidence type="ECO:0000256" key="6">
    <source>
        <dbReference type="SAM" id="MobiDB-lite"/>
    </source>
</evidence>
<evidence type="ECO:0000256" key="1">
    <source>
        <dbReference type="ARBA" id="ARBA00010641"/>
    </source>
</evidence>
<feature type="compositionally biased region" description="Basic and acidic residues" evidence="6">
    <location>
        <begin position="372"/>
        <end position="386"/>
    </location>
</feature>
<reference evidence="12" key="1">
    <citation type="journal article" date="2019" name="Int. J. Syst. Evol. Microbiol.">
        <title>The Global Catalogue of Microorganisms (GCM) 10K type strain sequencing project: providing services to taxonomists for standard genome sequencing and annotation.</title>
        <authorList>
            <consortium name="The Broad Institute Genomics Platform"/>
            <consortium name="The Broad Institute Genome Sequencing Center for Infectious Disease"/>
            <person name="Wu L."/>
            <person name="Ma J."/>
        </authorList>
    </citation>
    <scope>NUCLEOTIDE SEQUENCE [LARGE SCALE GENOMIC DNA]</scope>
    <source>
        <strain evidence="12">KCTC 33576</strain>
    </source>
</reference>
<comment type="caution">
    <text evidence="11">The sequence shown here is derived from an EMBL/GenBank/DDBJ whole genome shotgun (WGS) entry which is preliminary data.</text>
</comment>
<dbReference type="EMBL" id="JBHUOP010000002">
    <property type="protein sequence ID" value="MFD2840087.1"/>
    <property type="molecule type" value="Genomic_DNA"/>
</dbReference>
<feature type="compositionally biased region" description="Acidic residues" evidence="6">
    <location>
        <begin position="420"/>
        <end position="445"/>
    </location>
</feature>
<feature type="domain" description="RNA polymerase sigma factor 70 region 4 type 2" evidence="9">
    <location>
        <begin position="128"/>
        <end position="175"/>
    </location>
</feature>
<evidence type="ECO:0000259" key="8">
    <source>
        <dbReference type="Pfam" id="PF04542"/>
    </source>
</evidence>
<feature type="compositionally biased region" description="Basic and acidic residues" evidence="6">
    <location>
        <begin position="393"/>
        <end position="418"/>
    </location>
</feature>
<evidence type="ECO:0000256" key="4">
    <source>
        <dbReference type="ARBA" id="ARBA00023125"/>
    </source>
</evidence>
<protein>
    <submittedName>
        <fullName evidence="11">Sigma-70 family RNA polymerase sigma factor</fullName>
    </submittedName>
</protein>
<comment type="similarity">
    <text evidence="1">Belongs to the sigma-70 factor family. ECF subfamily.</text>
</comment>
<feature type="domain" description="Putative zinc-finger" evidence="10">
    <location>
        <begin position="197"/>
        <end position="230"/>
    </location>
</feature>
<feature type="transmembrane region" description="Helical" evidence="7">
    <location>
        <begin position="293"/>
        <end position="314"/>
    </location>
</feature>
<dbReference type="InterPro" id="IPR036388">
    <property type="entry name" value="WH-like_DNA-bd_sf"/>
</dbReference>
<dbReference type="SUPFAM" id="SSF88946">
    <property type="entry name" value="Sigma2 domain of RNA polymerase sigma factors"/>
    <property type="match status" value="1"/>
</dbReference>
<evidence type="ECO:0000256" key="5">
    <source>
        <dbReference type="ARBA" id="ARBA00023163"/>
    </source>
</evidence>
<feature type="compositionally biased region" description="Acidic residues" evidence="6">
    <location>
        <begin position="350"/>
        <end position="359"/>
    </location>
</feature>
<dbReference type="Gene3D" id="1.10.1740.10">
    <property type="match status" value="1"/>
</dbReference>
<evidence type="ECO:0000259" key="9">
    <source>
        <dbReference type="Pfam" id="PF08281"/>
    </source>
</evidence>
<dbReference type="PANTHER" id="PTHR43133:SF8">
    <property type="entry name" value="RNA POLYMERASE SIGMA FACTOR HI_1459-RELATED"/>
    <property type="match status" value="1"/>
</dbReference>
<keyword evidence="7" id="KW-0472">Membrane</keyword>
<evidence type="ECO:0000256" key="2">
    <source>
        <dbReference type="ARBA" id="ARBA00023015"/>
    </source>
</evidence>